<keyword evidence="5" id="KW-0131">Cell cycle</keyword>
<keyword evidence="9" id="KW-1185">Reference proteome</keyword>
<dbReference type="Gene3D" id="6.10.250.660">
    <property type="match status" value="1"/>
</dbReference>
<organism evidence="8 9">
    <name type="scientific">Bombilactobacillus apium</name>
    <dbReference type="NCBI Taxonomy" id="2675299"/>
    <lineage>
        <taxon>Bacteria</taxon>
        <taxon>Bacillati</taxon>
        <taxon>Bacillota</taxon>
        <taxon>Bacilli</taxon>
        <taxon>Lactobacillales</taxon>
        <taxon>Lactobacillaceae</taxon>
        <taxon>Bombilactobacillus</taxon>
    </lineage>
</organism>
<gene>
    <name evidence="8" type="ORF">HU830_00470</name>
</gene>
<evidence type="ECO:0000256" key="4">
    <source>
        <dbReference type="ARBA" id="ARBA00023054"/>
    </source>
</evidence>
<comment type="caution">
    <text evidence="8">The sequence shown here is derived from an EMBL/GenBank/DDBJ whole genome shotgun (WGS) entry which is preliminary data.</text>
</comment>
<dbReference type="AlphaFoldDB" id="A0A850QYE5"/>
<accession>A0A850QYE5</accession>
<dbReference type="GO" id="GO:0005737">
    <property type="term" value="C:cytoplasm"/>
    <property type="evidence" value="ECO:0007669"/>
    <property type="project" value="UniProtKB-SubCell"/>
</dbReference>
<keyword evidence="2" id="KW-0963">Cytoplasm</keyword>
<evidence type="ECO:0000313" key="8">
    <source>
        <dbReference type="EMBL" id="NVY95683.1"/>
    </source>
</evidence>
<protein>
    <submittedName>
        <fullName evidence="8">DivIVA domain-containing protein</fullName>
    </submittedName>
</protein>
<sequence length="232" mass="26746">MTLTPKDIQDKNFHLQMRGYDRDEVDHFLDQIITDYSKEVEHNAKLQQQLKNSQQQLQEYEQQVSYFNELQNTVNESIIVAQNAADQVKGQAHLQAQTLMKQTRLKVQQMVSEAITHSRQLIEKAETEAQTLVQQTQLMHGQVQTDYANLEKVIQAQQQVLATTPWKELLAEHDQTAAKKITKKAQDYLDDLDRLATEVQGSVHESNTLKGNHQKVIDKEDQSKDNQKHSSN</sequence>
<dbReference type="NCBIfam" id="TIGR03544">
    <property type="entry name" value="DivI1A_domain"/>
    <property type="match status" value="1"/>
</dbReference>
<feature type="coiled-coil region" evidence="6">
    <location>
        <begin position="36"/>
        <end position="70"/>
    </location>
</feature>
<dbReference type="GO" id="GO:0051301">
    <property type="term" value="P:cell division"/>
    <property type="evidence" value="ECO:0007669"/>
    <property type="project" value="UniProtKB-KW"/>
</dbReference>
<dbReference type="Pfam" id="PF05103">
    <property type="entry name" value="DivIVA"/>
    <property type="match status" value="1"/>
</dbReference>
<evidence type="ECO:0000256" key="5">
    <source>
        <dbReference type="ARBA" id="ARBA00023306"/>
    </source>
</evidence>
<keyword evidence="3" id="KW-0132">Cell division</keyword>
<proteinExistence type="predicted"/>
<name>A0A850QYE5_9LACO</name>
<dbReference type="InterPro" id="IPR019933">
    <property type="entry name" value="DivIVA_domain"/>
</dbReference>
<evidence type="ECO:0000313" key="9">
    <source>
        <dbReference type="Proteomes" id="UP000563523"/>
    </source>
</evidence>
<feature type="region of interest" description="Disordered" evidence="7">
    <location>
        <begin position="205"/>
        <end position="232"/>
    </location>
</feature>
<reference evidence="8 9" key="1">
    <citation type="submission" date="2020-06" db="EMBL/GenBank/DDBJ databases">
        <authorList>
            <person name="Kang J."/>
        </authorList>
    </citation>
    <scope>NUCLEOTIDE SEQUENCE [LARGE SCALE GENOMIC DNA]</scope>
    <source>
        <strain evidence="8 9">DCY120</strain>
    </source>
</reference>
<feature type="compositionally biased region" description="Basic and acidic residues" evidence="7">
    <location>
        <begin position="215"/>
        <end position="232"/>
    </location>
</feature>
<dbReference type="Proteomes" id="UP000563523">
    <property type="component" value="Unassembled WGS sequence"/>
</dbReference>
<evidence type="ECO:0000256" key="7">
    <source>
        <dbReference type="SAM" id="MobiDB-lite"/>
    </source>
</evidence>
<comment type="subcellular location">
    <subcellularLocation>
        <location evidence="1">Cytoplasm</location>
    </subcellularLocation>
</comment>
<dbReference type="RefSeq" id="WP_176941854.1">
    <property type="nucleotide sequence ID" value="NZ_JABZEC010000001.1"/>
</dbReference>
<dbReference type="PANTHER" id="PTHR35794:SF1">
    <property type="entry name" value="CELL CYCLE PROTEIN GPSB"/>
    <property type="match status" value="1"/>
</dbReference>
<evidence type="ECO:0000256" key="3">
    <source>
        <dbReference type="ARBA" id="ARBA00022618"/>
    </source>
</evidence>
<evidence type="ECO:0000256" key="2">
    <source>
        <dbReference type="ARBA" id="ARBA00022490"/>
    </source>
</evidence>
<dbReference type="PANTHER" id="PTHR35794">
    <property type="entry name" value="CELL DIVISION PROTEIN DIVIVA"/>
    <property type="match status" value="1"/>
</dbReference>
<dbReference type="InterPro" id="IPR007793">
    <property type="entry name" value="DivIVA_fam"/>
</dbReference>
<evidence type="ECO:0000256" key="6">
    <source>
        <dbReference type="SAM" id="Coils"/>
    </source>
</evidence>
<evidence type="ECO:0000256" key="1">
    <source>
        <dbReference type="ARBA" id="ARBA00004496"/>
    </source>
</evidence>
<keyword evidence="4 6" id="KW-0175">Coiled coil</keyword>
<dbReference type="EMBL" id="JABZEC010000001">
    <property type="protein sequence ID" value="NVY95683.1"/>
    <property type="molecule type" value="Genomic_DNA"/>
</dbReference>